<dbReference type="Pfam" id="PF13414">
    <property type="entry name" value="TPR_11"/>
    <property type="match status" value="1"/>
</dbReference>
<dbReference type="Gene3D" id="1.25.40.1010">
    <property type="match status" value="1"/>
</dbReference>
<dbReference type="PANTHER" id="PTHR22767">
    <property type="entry name" value="N-TERMINAL ACETYLTRANSFERASE-RELATED"/>
    <property type="match status" value="1"/>
</dbReference>
<evidence type="ECO:0000256" key="3">
    <source>
        <dbReference type="PROSITE-ProRule" id="PRU00339"/>
    </source>
</evidence>
<dbReference type="PROSITE" id="PS50005">
    <property type="entry name" value="TPR"/>
    <property type="match status" value="1"/>
</dbReference>
<dbReference type="InterPro" id="IPR011990">
    <property type="entry name" value="TPR-like_helical_dom_sf"/>
</dbReference>
<dbReference type="InterPro" id="IPR019734">
    <property type="entry name" value="TPR_rpt"/>
</dbReference>
<evidence type="ECO:0000256" key="1">
    <source>
        <dbReference type="ARBA" id="ARBA00022737"/>
    </source>
</evidence>
<accession>A0A804ICI8</accession>
<keyword evidence="1" id="KW-0677">Repeat</keyword>
<keyword evidence="7" id="KW-1185">Reference proteome</keyword>
<sequence>MGSSLPPKEANLFKVIVKSYETKQYKKGLKAADSILKKFPEHGETLSMKGLTLNCMDRKSEAYELVRRGLKNDLKSHVCWHVYGLLYRSDREYREAIKCYRNALKIDPDNIEILRDLSLLQVQMRDLTGFVETRQQLLSLKPNHRMNWIGFAVAHHLNSNALKAVDILEAYEGTLEDDYPPENEHYEHGEMLLYKISLLEECGLLDRALEEMHRKEAKIVDKLAFKEQMASIVLKLGCFQEGEKIYRSLLFMNSDNYRYFIGLQKCLGLYSEKGEYTSDEIERLDALYKSLREQYSWSSAIKRIPLDFLEGVKFREAADNYVRPLLTKGVPSLFSDLSPLYEQNGKAAILEQLFLHLEHSIKSTGCFPGSSKREPPSTIMWTLFLVSQHYDRRGQYSLALAKIDEAIEHTPTVIDLYSIKGRILENAGDLPAAAALADEARSMDLADRYLNSECVMRMLQADQVGLAEKTAVLFTKDGDQHNNLHDMQCMWYELASGDSYFRQGDLGRALKNYLAVEKHYSDMTEDQFDFHSYCLRKMTLRAYVSMLKFQNQLHSHEYFHKAAVGAIRCYIKLHDFPSKLAMEEGDEMSQLPPSQRKKMRQKQKKAEARAKKEAEERNEEDTTSGTSKSGKRQNSRPVDLDPHGKKLLQVEDPLLEATKYLKLLQSNSANSLETHILSFEVNMRKRKILLAFQAVKHLLKLNENDPDCHRCLIKFFHKVSSLTSPTIDSEKLVWNVLVAERPHISQLSGKSIIETNKSFLEKHKDSLMHRAAAAEMLYVLEPDKKLDAIMLIEDSKNTLAMGNDALGPVNIWKLEDCIAVHKLLEDVFKDHGSASRWRARCAEYFPYSTYFGGCSSSAVMCTISNNTHSLPENGIAACQDAKIVDSHFLNGKLHGLKDLKIQ</sequence>
<dbReference type="GO" id="GO:0005737">
    <property type="term" value="C:cytoplasm"/>
    <property type="evidence" value="ECO:0000318"/>
    <property type="project" value="GO_Central"/>
</dbReference>
<feature type="region of interest" description="Disordered" evidence="4">
    <location>
        <begin position="584"/>
        <end position="643"/>
    </location>
</feature>
<organism evidence="6 7">
    <name type="scientific">Musa acuminata subsp. malaccensis</name>
    <name type="common">Wild banana</name>
    <name type="synonym">Musa malaccensis</name>
    <dbReference type="NCBI Taxonomy" id="214687"/>
    <lineage>
        <taxon>Eukaryota</taxon>
        <taxon>Viridiplantae</taxon>
        <taxon>Streptophyta</taxon>
        <taxon>Embryophyta</taxon>
        <taxon>Tracheophyta</taxon>
        <taxon>Spermatophyta</taxon>
        <taxon>Magnoliopsida</taxon>
        <taxon>Liliopsida</taxon>
        <taxon>Zingiberales</taxon>
        <taxon>Musaceae</taxon>
        <taxon>Musa</taxon>
    </lineage>
</organism>
<evidence type="ECO:0000256" key="2">
    <source>
        <dbReference type="ARBA" id="ARBA00022803"/>
    </source>
</evidence>
<dbReference type="Gene3D" id="1.25.40.1040">
    <property type="match status" value="1"/>
</dbReference>
<dbReference type="InterPro" id="IPR021183">
    <property type="entry name" value="NatA_aux_su"/>
</dbReference>
<dbReference type="Gramene" id="Ma03_t15780.1">
    <property type="protein sequence ID" value="Ma03_p15780.1"/>
    <property type="gene ID" value="Ma03_g15780"/>
</dbReference>
<protein>
    <submittedName>
        <fullName evidence="5">(wild Malaysian banana) hypothetical protein</fullName>
    </submittedName>
</protein>
<evidence type="ECO:0000313" key="5">
    <source>
        <dbReference type="EMBL" id="CAG1850304.1"/>
    </source>
</evidence>
<dbReference type="FunFam" id="1.25.40.1040:FF:000003">
    <property type="entry name" value="N-terminal acetyltransferase A, auxiliary subunit"/>
    <property type="match status" value="1"/>
</dbReference>
<dbReference type="OMA" id="HTAINYD"/>
<evidence type="ECO:0000313" key="6">
    <source>
        <dbReference type="EnsemblPlants" id="Ma03_p15780.1"/>
    </source>
</evidence>
<dbReference type="GO" id="GO:0010698">
    <property type="term" value="F:acetyltransferase activator activity"/>
    <property type="evidence" value="ECO:0000318"/>
    <property type="project" value="GO_Central"/>
</dbReference>
<evidence type="ECO:0000313" key="7">
    <source>
        <dbReference type="Proteomes" id="UP000012960"/>
    </source>
</evidence>
<dbReference type="OrthoDB" id="10263032at2759"/>
<dbReference type="AlphaFoldDB" id="A0A804ICI8"/>
<dbReference type="PANTHER" id="PTHR22767:SF2">
    <property type="entry name" value="N(ALPHA)-ACETYLTRANSFERASE 15_16, ISOFORM A"/>
    <property type="match status" value="1"/>
</dbReference>
<name>A0A804ICI8_MUSAM</name>
<reference evidence="6" key="2">
    <citation type="submission" date="2021-05" db="UniProtKB">
        <authorList>
            <consortium name="EnsemblPlants"/>
        </authorList>
    </citation>
    <scope>IDENTIFICATION</scope>
    <source>
        <strain evidence="6">subsp. malaccensis</strain>
    </source>
</reference>
<dbReference type="PIRSF" id="PIRSF000422">
    <property type="entry name" value="N-terminal-AcTrfase-A_aux_su"/>
    <property type="match status" value="1"/>
</dbReference>
<dbReference type="FunFam" id="1.25.40.1010:FF:000002">
    <property type="entry name" value="N-terminal acetyltransferase catalytic subunit (NAT1)"/>
    <property type="match status" value="1"/>
</dbReference>
<gene>
    <name evidence="5" type="ORF">GSMUA_202620.1</name>
</gene>
<proteinExistence type="predicted"/>
<dbReference type="SMART" id="SM00028">
    <property type="entry name" value="TPR"/>
    <property type="match status" value="5"/>
</dbReference>
<feature type="compositionally biased region" description="Basic and acidic residues" evidence="4">
    <location>
        <begin position="604"/>
        <end position="615"/>
    </location>
</feature>
<dbReference type="Proteomes" id="UP000012960">
    <property type="component" value="Unplaced"/>
</dbReference>
<reference evidence="5" key="1">
    <citation type="submission" date="2021-03" db="EMBL/GenBank/DDBJ databases">
        <authorList>
            <consortium name="Genoscope - CEA"/>
            <person name="William W."/>
        </authorList>
    </citation>
    <scope>NUCLEOTIDE SEQUENCE</scope>
    <source>
        <strain evidence="5">Doubled-haploid Pahang</strain>
    </source>
</reference>
<evidence type="ECO:0000256" key="4">
    <source>
        <dbReference type="SAM" id="MobiDB-lite"/>
    </source>
</evidence>
<keyword evidence="2 3" id="KW-0802">TPR repeat</keyword>
<feature type="repeat" description="TPR" evidence="3">
    <location>
        <begin position="77"/>
        <end position="110"/>
    </location>
</feature>
<dbReference type="EnsemblPlants" id="Ma03_t15780.1">
    <property type="protein sequence ID" value="Ma03_p15780.1"/>
    <property type="gene ID" value="Ma03_g15780"/>
</dbReference>
<dbReference type="EMBL" id="HG996468">
    <property type="protein sequence ID" value="CAG1850304.1"/>
    <property type="molecule type" value="Genomic_DNA"/>
</dbReference>
<dbReference type="Pfam" id="PF12569">
    <property type="entry name" value="NatA_aux_su"/>
    <property type="match status" value="1"/>
</dbReference>
<dbReference type="SUPFAM" id="SSF48452">
    <property type="entry name" value="TPR-like"/>
    <property type="match status" value="2"/>
</dbReference>